<evidence type="ECO:0000256" key="6">
    <source>
        <dbReference type="ARBA" id="ARBA00023012"/>
    </source>
</evidence>
<dbReference type="InterPro" id="IPR001610">
    <property type="entry name" value="PAC"/>
</dbReference>
<dbReference type="NCBIfam" id="TIGR00229">
    <property type="entry name" value="sensory_box"/>
    <property type="match status" value="1"/>
</dbReference>
<dbReference type="InterPro" id="IPR003661">
    <property type="entry name" value="HisK_dim/P_dom"/>
</dbReference>
<feature type="domain" description="PAS" evidence="8">
    <location>
        <begin position="334"/>
        <end position="391"/>
    </location>
</feature>
<dbReference type="Gene3D" id="3.30.565.10">
    <property type="entry name" value="Histidine kinase-like ATPase, C-terminal domain"/>
    <property type="match status" value="1"/>
</dbReference>
<dbReference type="SMART" id="SM00091">
    <property type="entry name" value="PAS"/>
    <property type="match status" value="1"/>
</dbReference>
<dbReference type="SMART" id="SM00388">
    <property type="entry name" value="HisKA"/>
    <property type="match status" value="1"/>
</dbReference>
<dbReference type="PROSITE" id="PS50109">
    <property type="entry name" value="HIS_KIN"/>
    <property type="match status" value="1"/>
</dbReference>
<reference evidence="10 11" key="1">
    <citation type="submission" date="2019-06" db="EMBL/GenBank/DDBJ databases">
        <title>Spirosoma utsteinense sp. nov. isolated from Antarctic ice-free soils.</title>
        <authorList>
            <person name="Tahon G."/>
        </authorList>
    </citation>
    <scope>NUCLEOTIDE SEQUENCE [LARGE SCALE GENOMIC DNA]</scope>
    <source>
        <strain evidence="10 11">LMG 31447</strain>
    </source>
</reference>
<accession>A0ABR6W9A5</accession>
<dbReference type="EC" id="2.7.13.3" evidence="2"/>
<keyword evidence="4" id="KW-0808">Transferase</keyword>
<dbReference type="InterPro" id="IPR029016">
    <property type="entry name" value="GAF-like_dom_sf"/>
</dbReference>
<dbReference type="InterPro" id="IPR035965">
    <property type="entry name" value="PAS-like_dom_sf"/>
</dbReference>
<dbReference type="EMBL" id="VFIA01000023">
    <property type="protein sequence ID" value="MBC3793156.1"/>
    <property type="molecule type" value="Genomic_DNA"/>
</dbReference>
<gene>
    <name evidence="10" type="ORF">FH603_3673</name>
</gene>
<dbReference type="PROSITE" id="PS50112">
    <property type="entry name" value="PAS"/>
    <property type="match status" value="1"/>
</dbReference>
<dbReference type="CDD" id="cd00082">
    <property type="entry name" value="HisKA"/>
    <property type="match status" value="1"/>
</dbReference>
<dbReference type="Pfam" id="PF01590">
    <property type="entry name" value="GAF"/>
    <property type="match status" value="1"/>
</dbReference>
<dbReference type="Pfam" id="PF00989">
    <property type="entry name" value="PAS"/>
    <property type="match status" value="1"/>
</dbReference>
<dbReference type="Gene3D" id="1.10.287.130">
    <property type="match status" value="1"/>
</dbReference>
<dbReference type="SMART" id="SM00086">
    <property type="entry name" value="PAC"/>
    <property type="match status" value="1"/>
</dbReference>
<dbReference type="InterPro" id="IPR003018">
    <property type="entry name" value="GAF"/>
</dbReference>
<dbReference type="SUPFAM" id="SSF55785">
    <property type="entry name" value="PYP-like sensor domain (PAS domain)"/>
    <property type="match status" value="2"/>
</dbReference>
<dbReference type="Pfam" id="PF02518">
    <property type="entry name" value="HATPase_c"/>
    <property type="match status" value="1"/>
</dbReference>
<evidence type="ECO:0000259" key="8">
    <source>
        <dbReference type="PROSITE" id="PS50112"/>
    </source>
</evidence>
<feature type="domain" description="Histidine kinase" evidence="7">
    <location>
        <begin position="483"/>
        <end position="698"/>
    </location>
</feature>
<dbReference type="InterPro" id="IPR050736">
    <property type="entry name" value="Sensor_HK_Regulatory"/>
</dbReference>
<dbReference type="PANTHER" id="PTHR43711">
    <property type="entry name" value="TWO-COMPONENT HISTIDINE KINASE"/>
    <property type="match status" value="1"/>
</dbReference>
<dbReference type="Gene3D" id="3.30.450.40">
    <property type="match status" value="1"/>
</dbReference>
<dbReference type="SUPFAM" id="SSF47384">
    <property type="entry name" value="Homodimeric domain of signal transducing histidine kinase"/>
    <property type="match status" value="1"/>
</dbReference>
<keyword evidence="11" id="KW-1185">Reference proteome</keyword>
<dbReference type="CDD" id="cd00130">
    <property type="entry name" value="PAS"/>
    <property type="match status" value="1"/>
</dbReference>
<evidence type="ECO:0000259" key="9">
    <source>
        <dbReference type="PROSITE" id="PS50113"/>
    </source>
</evidence>
<evidence type="ECO:0000256" key="3">
    <source>
        <dbReference type="ARBA" id="ARBA00022553"/>
    </source>
</evidence>
<dbReference type="InterPro" id="IPR013767">
    <property type="entry name" value="PAS_fold"/>
</dbReference>
<dbReference type="SMART" id="SM00387">
    <property type="entry name" value="HATPase_c"/>
    <property type="match status" value="1"/>
</dbReference>
<keyword evidence="3" id="KW-0597">Phosphoprotein</keyword>
<dbReference type="InterPro" id="IPR005467">
    <property type="entry name" value="His_kinase_dom"/>
</dbReference>
<dbReference type="SMART" id="SM00065">
    <property type="entry name" value="GAF"/>
    <property type="match status" value="1"/>
</dbReference>
<dbReference type="Gene3D" id="3.30.450.20">
    <property type="entry name" value="PAS domain"/>
    <property type="match status" value="2"/>
</dbReference>
<comment type="catalytic activity">
    <reaction evidence="1">
        <text>ATP + protein L-histidine = ADP + protein N-phospho-L-histidine.</text>
        <dbReference type="EC" id="2.7.13.3"/>
    </reaction>
</comment>
<protein>
    <recommendedName>
        <fullName evidence="2">histidine kinase</fullName>
        <ecNumber evidence="2">2.7.13.3</ecNumber>
    </recommendedName>
</protein>
<evidence type="ECO:0000256" key="4">
    <source>
        <dbReference type="ARBA" id="ARBA00022679"/>
    </source>
</evidence>
<proteinExistence type="predicted"/>
<dbReference type="InterPro" id="IPR036097">
    <property type="entry name" value="HisK_dim/P_sf"/>
</dbReference>
<name>A0ABR6W9A5_9BACT</name>
<dbReference type="PANTHER" id="PTHR43711:SF26">
    <property type="entry name" value="SENSOR HISTIDINE KINASE RCSC"/>
    <property type="match status" value="1"/>
</dbReference>
<dbReference type="CDD" id="cd00075">
    <property type="entry name" value="HATPase"/>
    <property type="match status" value="1"/>
</dbReference>
<keyword evidence="5" id="KW-0418">Kinase</keyword>
<comment type="caution">
    <text evidence="10">The sequence shown here is derived from an EMBL/GenBank/DDBJ whole genome shotgun (WGS) entry which is preliminary data.</text>
</comment>
<dbReference type="InterPro" id="IPR003594">
    <property type="entry name" value="HATPase_dom"/>
</dbReference>
<dbReference type="PROSITE" id="PS50113">
    <property type="entry name" value="PAC"/>
    <property type="match status" value="1"/>
</dbReference>
<evidence type="ECO:0000313" key="10">
    <source>
        <dbReference type="EMBL" id="MBC3793156.1"/>
    </source>
</evidence>
<dbReference type="InterPro" id="IPR036890">
    <property type="entry name" value="HATPase_C_sf"/>
</dbReference>
<evidence type="ECO:0000256" key="2">
    <source>
        <dbReference type="ARBA" id="ARBA00012438"/>
    </source>
</evidence>
<organism evidence="10 11">
    <name type="scientific">Spirosoma utsteinense</name>
    <dbReference type="NCBI Taxonomy" id="2585773"/>
    <lineage>
        <taxon>Bacteria</taxon>
        <taxon>Pseudomonadati</taxon>
        <taxon>Bacteroidota</taxon>
        <taxon>Cytophagia</taxon>
        <taxon>Cytophagales</taxon>
        <taxon>Cytophagaceae</taxon>
        <taxon>Spirosoma</taxon>
    </lineage>
</organism>
<dbReference type="Proteomes" id="UP000700732">
    <property type="component" value="Unassembled WGS sequence"/>
</dbReference>
<dbReference type="PRINTS" id="PR00344">
    <property type="entry name" value="BCTRLSENSOR"/>
</dbReference>
<dbReference type="SUPFAM" id="SSF55781">
    <property type="entry name" value="GAF domain-like"/>
    <property type="match status" value="1"/>
</dbReference>
<dbReference type="Pfam" id="PF00512">
    <property type="entry name" value="HisKA"/>
    <property type="match status" value="1"/>
</dbReference>
<dbReference type="InterPro" id="IPR004358">
    <property type="entry name" value="Sig_transdc_His_kin-like_C"/>
</dbReference>
<evidence type="ECO:0000256" key="5">
    <source>
        <dbReference type="ARBA" id="ARBA00022777"/>
    </source>
</evidence>
<evidence type="ECO:0000259" key="7">
    <source>
        <dbReference type="PROSITE" id="PS50109"/>
    </source>
</evidence>
<sequence>MTGLDSSTEERRLEALASYDILDSLPESDYDAITQIAAHICQTPIALISLQDADRQWFKSEHGLNMGQTPRAISFCDHAIRVPDQMMEITNALLDERFANNPFVVQAPHIVFYAGVPLVDAEGHALGALCVMDHAPRQLSAEQTRLFKSLAHQVVTQLKLRRNQAQLAKASLSLQSLNHDFKRSNQLLNTVVTTCPVEMVLWQAVRHNGAIVDFRSLFTNAPATFSAGAPGEALQGNSLKEQFPSMVTAGFFDRLVTVVETNQPQQYQDRLNLTIPWGDLTLTPCGDGVLFTGQDITHLKKTEEQLRSHRDDLNQLVAERTAEIYRLSALKHAILHHAGIAIVSSDIDGLIKTFNPAAERLLGYQASELIGKKEVTFLHDPQHLRKLAQPLLPQTSQPLRVDFSLLKLFTDNQAREYVVVTKDGRHVPVLLTRTALRNEAGNITGYVGMATDITRQKESELALQQLLQREQELNRLKSQFVSTASHEFRTPLATIQSSVELVRMHLQRFSLETQSPVFRHLGIIEKQVINFSELLSDVLTLEKIEAGRVTFNSQPSDFVALVYDIINTHFAERKDERRLRLVITGQPTLIKLDVQLMTHVLVNLLGNAFKFSSSNPELHIAFDSHQVVVQVIDTGIGIPAAEMPQLFDTFFRASNAVNVPGSGLGLVISRQFMALHGGQLHIASQEHVGTTSTLTLPI</sequence>
<dbReference type="RefSeq" id="WP_186738943.1">
    <property type="nucleotide sequence ID" value="NZ_VFIA01000023.1"/>
</dbReference>
<keyword evidence="6" id="KW-0902">Two-component regulatory system</keyword>
<evidence type="ECO:0000313" key="11">
    <source>
        <dbReference type="Proteomes" id="UP000700732"/>
    </source>
</evidence>
<feature type="domain" description="PAC" evidence="9">
    <location>
        <begin position="413"/>
        <end position="465"/>
    </location>
</feature>
<dbReference type="InterPro" id="IPR000014">
    <property type="entry name" value="PAS"/>
</dbReference>
<evidence type="ECO:0000256" key="1">
    <source>
        <dbReference type="ARBA" id="ARBA00000085"/>
    </source>
</evidence>
<dbReference type="InterPro" id="IPR000700">
    <property type="entry name" value="PAS-assoc_C"/>
</dbReference>
<dbReference type="SUPFAM" id="SSF55874">
    <property type="entry name" value="ATPase domain of HSP90 chaperone/DNA topoisomerase II/histidine kinase"/>
    <property type="match status" value="1"/>
</dbReference>